<feature type="region of interest" description="Disordered" evidence="10">
    <location>
        <begin position="44"/>
        <end position="67"/>
    </location>
</feature>
<dbReference type="Pfam" id="PF07715">
    <property type="entry name" value="Plug"/>
    <property type="match status" value="1"/>
</dbReference>
<accession>A0ABM6BNS0</accession>
<protein>
    <submittedName>
        <fullName evidence="14">TonB-dependent receptor</fullName>
    </submittedName>
</protein>
<reference evidence="14 15" key="1">
    <citation type="journal article" date="2016" name="Toxins">
        <title>The Draft Genome Sequence of the Yersinia entomophaga Entomopathogenic Type Strain MH96T.</title>
        <authorList>
            <person name="Hurst M.R."/>
            <person name="Beattie A."/>
            <person name="Altermann E."/>
            <person name="Moraga R.M."/>
            <person name="Harper L.A."/>
            <person name="Calder J."/>
            <person name="Laugraud A."/>
        </authorList>
    </citation>
    <scope>NUCLEOTIDE SEQUENCE [LARGE SCALE GENOMIC DNA]</scope>
    <source>
        <strain evidence="14 15">MH96</strain>
    </source>
</reference>
<dbReference type="InterPro" id="IPR000531">
    <property type="entry name" value="Beta-barrel_TonB"/>
</dbReference>
<dbReference type="Gene3D" id="2.40.170.20">
    <property type="entry name" value="TonB-dependent receptor, beta-barrel domain"/>
    <property type="match status" value="1"/>
</dbReference>
<dbReference type="EMBL" id="CP010029">
    <property type="protein sequence ID" value="ANI31301.1"/>
    <property type="molecule type" value="Genomic_DNA"/>
</dbReference>
<evidence type="ECO:0000256" key="5">
    <source>
        <dbReference type="ARBA" id="ARBA00023077"/>
    </source>
</evidence>
<dbReference type="SUPFAM" id="SSF56935">
    <property type="entry name" value="Porins"/>
    <property type="match status" value="1"/>
</dbReference>
<comment type="subcellular location">
    <subcellularLocation>
        <location evidence="1 8">Cell outer membrane</location>
        <topology evidence="1 8">Multi-pass membrane protein</topology>
    </subcellularLocation>
</comment>
<evidence type="ECO:0000256" key="9">
    <source>
        <dbReference type="RuleBase" id="RU003357"/>
    </source>
</evidence>
<evidence type="ECO:0000256" key="11">
    <source>
        <dbReference type="SAM" id="SignalP"/>
    </source>
</evidence>
<evidence type="ECO:0000256" key="10">
    <source>
        <dbReference type="SAM" id="MobiDB-lite"/>
    </source>
</evidence>
<dbReference type="PANTHER" id="PTHR30069:SF50">
    <property type="entry name" value="TONB-DEPENDENT RECEPTOR HI_1217-RELATED"/>
    <property type="match status" value="1"/>
</dbReference>
<evidence type="ECO:0000313" key="15">
    <source>
        <dbReference type="Proteomes" id="UP000266744"/>
    </source>
</evidence>
<evidence type="ECO:0000256" key="4">
    <source>
        <dbReference type="ARBA" id="ARBA00022692"/>
    </source>
</evidence>
<keyword evidence="2 8" id="KW-0813">Transport</keyword>
<keyword evidence="6 8" id="KW-0472">Membrane</keyword>
<evidence type="ECO:0000256" key="2">
    <source>
        <dbReference type="ARBA" id="ARBA00022448"/>
    </source>
</evidence>
<feature type="domain" description="TonB-dependent receptor plug" evidence="13">
    <location>
        <begin position="69"/>
        <end position="166"/>
    </location>
</feature>
<feature type="domain" description="TonB-dependent receptor-like beta-barrel" evidence="12">
    <location>
        <begin position="261"/>
        <end position="710"/>
    </location>
</feature>
<keyword evidence="3 8" id="KW-1134">Transmembrane beta strand</keyword>
<evidence type="ECO:0000256" key="7">
    <source>
        <dbReference type="ARBA" id="ARBA00023237"/>
    </source>
</evidence>
<dbReference type="PROSITE" id="PS52016">
    <property type="entry name" value="TONB_DEPENDENT_REC_3"/>
    <property type="match status" value="1"/>
</dbReference>
<dbReference type="InterPro" id="IPR037066">
    <property type="entry name" value="Plug_dom_sf"/>
</dbReference>
<keyword evidence="5 9" id="KW-0798">TonB box</keyword>
<sequence length="751" mass="82386">MRVNLVVKIMGAGLVFIGLSAITQAETESANTKERMVFSPLTVSGAKTSPENSALEKPGAFSSRGESKDLQSIDSVIRSMPGTSTQMDPGQGTVSVNIRGMTGFGRVNTMVDGVTQSFYGSAPNPYNHGQSPTTQFGALIDPNFIVGVDVVRGNAIGADGVNALAGSANFRTIGVDDVIFSGNPFGIRSKFSLGNNGIGRSGMIAIAGKTDAFTDTGSIGAMLAVSGSSIDASYKNGDGVMSQEFGSDETFKQNPQSQLIKLNIKPNEFNDIELSGRAYNNKISRRHINSDDFYIKYNYTPFSELIDLSVLASVSRGNQKYDSDALNKFTNSSAKNSSDAIDINNVSKFSYADTDFAVKIGGKLMNTEYYKHIETTEPDNKTAGEILENNVFAPGGRQDISSLYTGLQINRGIYQANFDLNYTEAKLKGFKPACDDRIRCFPQGSANINLSEHGFNPSVLLSADIVNWFQPFVSYTQSMRAPNVQEVFYSNEGGASMNPFLKGEEAETYQLGFNSASQGLIFKDDSLRFKAVYYRSKIKNYISSQSYMLCGTGRVCTLDQMTSEDWSTTDGNFNLYIYTNSLTPVRTHGFELEANYDAGFLFSRLSFSKENTDQPTSIASGVFGAGDNAEMPDKFLTLDTGLRFLDEKLTVGTIVKYTGKTRRMSPALDYDEYDGRLMKEEMSNIPTIVDIYSNYQLNKNVMLKVSVQNLMNKSYSDSLNKLNAMPMQQREENPNNTARGRTYLFGGEIRF</sequence>
<keyword evidence="14" id="KW-0675">Receptor</keyword>
<keyword evidence="11" id="KW-0732">Signal</keyword>
<keyword evidence="4 8" id="KW-0812">Transmembrane</keyword>
<dbReference type="RefSeq" id="WP_064516998.1">
    <property type="nucleotide sequence ID" value="NZ_CBCSBH010000005.1"/>
</dbReference>
<feature type="signal peptide" evidence="11">
    <location>
        <begin position="1"/>
        <end position="25"/>
    </location>
</feature>
<organism evidence="14 15">
    <name type="scientific">Yersinia entomophaga</name>
    <dbReference type="NCBI Taxonomy" id="935293"/>
    <lineage>
        <taxon>Bacteria</taxon>
        <taxon>Pseudomonadati</taxon>
        <taxon>Pseudomonadota</taxon>
        <taxon>Gammaproteobacteria</taxon>
        <taxon>Enterobacterales</taxon>
        <taxon>Yersiniaceae</taxon>
        <taxon>Yersinia</taxon>
    </lineage>
</organism>
<gene>
    <name evidence="14" type="ORF">PL78_15905</name>
</gene>
<evidence type="ECO:0000256" key="8">
    <source>
        <dbReference type="PROSITE-ProRule" id="PRU01360"/>
    </source>
</evidence>
<evidence type="ECO:0000256" key="3">
    <source>
        <dbReference type="ARBA" id="ARBA00022452"/>
    </source>
</evidence>
<evidence type="ECO:0000259" key="12">
    <source>
        <dbReference type="Pfam" id="PF00593"/>
    </source>
</evidence>
<keyword evidence="7 8" id="KW-0998">Cell outer membrane</keyword>
<evidence type="ECO:0000259" key="13">
    <source>
        <dbReference type="Pfam" id="PF07715"/>
    </source>
</evidence>
<dbReference type="Gene3D" id="2.170.130.10">
    <property type="entry name" value="TonB-dependent receptor, plug domain"/>
    <property type="match status" value="1"/>
</dbReference>
<dbReference type="InterPro" id="IPR036942">
    <property type="entry name" value="Beta-barrel_TonB_sf"/>
</dbReference>
<evidence type="ECO:0000256" key="6">
    <source>
        <dbReference type="ARBA" id="ARBA00023136"/>
    </source>
</evidence>
<dbReference type="InterPro" id="IPR039426">
    <property type="entry name" value="TonB-dep_rcpt-like"/>
</dbReference>
<comment type="similarity">
    <text evidence="8 9">Belongs to the TonB-dependent receptor family.</text>
</comment>
<feature type="chain" id="PRO_5045746023" evidence="11">
    <location>
        <begin position="26"/>
        <end position="751"/>
    </location>
</feature>
<evidence type="ECO:0000313" key="14">
    <source>
        <dbReference type="EMBL" id="ANI31301.1"/>
    </source>
</evidence>
<evidence type="ECO:0000256" key="1">
    <source>
        <dbReference type="ARBA" id="ARBA00004571"/>
    </source>
</evidence>
<name>A0ABM6BNS0_YERET</name>
<dbReference type="PANTHER" id="PTHR30069">
    <property type="entry name" value="TONB-DEPENDENT OUTER MEMBRANE RECEPTOR"/>
    <property type="match status" value="1"/>
</dbReference>
<dbReference type="Pfam" id="PF00593">
    <property type="entry name" value="TonB_dep_Rec_b-barrel"/>
    <property type="match status" value="1"/>
</dbReference>
<keyword evidence="15" id="KW-1185">Reference proteome</keyword>
<dbReference type="InterPro" id="IPR012910">
    <property type="entry name" value="Plug_dom"/>
</dbReference>
<proteinExistence type="inferred from homology"/>
<dbReference type="Proteomes" id="UP000266744">
    <property type="component" value="Chromosome"/>
</dbReference>